<dbReference type="Gene3D" id="1.10.238.100">
    <property type="entry name" value="YAP1 redox domain. Chain B"/>
    <property type="match status" value="1"/>
</dbReference>
<dbReference type="GO" id="GO:0090575">
    <property type="term" value="C:RNA polymerase II transcription regulator complex"/>
    <property type="evidence" value="ECO:0007669"/>
    <property type="project" value="TreeGrafter"/>
</dbReference>
<dbReference type="AlphaFoldDB" id="A0AAD9S4H7"/>
<evidence type="ECO:0000256" key="4">
    <source>
        <dbReference type="ARBA" id="ARBA00038132"/>
    </source>
</evidence>
<feature type="domain" description="BZIP" evidence="6">
    <location>
        <begin position="146"/>
        <end position="209"/>
    </location>
</feature>
<feature type="compositionally biased region" description="Low complexity" evidence="5">
    <location>
        <begin position="343"/>
        <end position="367"/>
    </location>
</feature>
<dbReference type="Pfam" id="PF00170">
    <property type="entry name" value="bZIP_1"/>
    <property type="match status" value="1"/>
</dbReference>
<comment type="subcellular location">
    <subcellularLocation>
        <location evidence="2">Cytoplasm</location>
    </subcellularLocation>
    <subcellularLocation>
        <location evidence="1">Nucleus</location>
    </subcellularLocation>
</comment>
<dbReference type="GO" id="GO:0000976">
    <property type="term" value="F:transcription cis-regulatory region binding"/>
    <property type="evidence" value="ECO:0007669"/>
    <property type="project" value="InterPro"/>
</dbReference>
<protein>
    <recommendedName>
        <fullName evidence="6">BZIP domain-containing protein</fullName>
    </recommendedName>
</protein>
<gene>
    <name evidence="7" type="ORF">N8I77_011014</name>
</gene>
<dbReference type="SUPFAM" id="SSF57959">
    <property type="entry name" value="Leucine zipper domain"/>
    <property type="match status" value="1"/>
</dbReference>
<dbReference type="PANTHER" id="PTHR40621">
    <property type="entry name" value="TRANSCRIPTION FACTOR KAPC-RELATED"/>
    <property type="match status" value="1"/>
</dbReference>
<dbReference type="CDD" id="cd14688">
    <property type="entry name" value="bZIP_YAP"/>
    <property type="match status" value="1"/>
</dbReference>
<dbReference type="GO" id="GO:0034599">
    <property type="term" value="P:cellular response to oxidative stress"/>
    <property type="evidence" value="ECO:0007669"/>
    <property type="project" value="UniProtKB-ARBA"/>
</dbReference>
<dbReference type="InterPro" id="IPR050936">
    <property type="entry name" value="AP-1-like"/>
</dbReference>
<sequence length="582" mass="63377">MASTGNPHDFVLTPQQQSLLFAALNSNKQTASPMAGNLHMSPASFGNSPTQKTDLSGFDTSPFLDYDYDINGGDTSFDFSFADTSNAKMIGDLPGSAGSDKSGSENNDTEKRSHPDDENEEEGGDAKRQETGEKVSKKPGRKPLTTEPTSKRKAQNRAAQRAFRERKEQHLKNLETKVEELEKASAQSNHENSVLRAQVEKMTTELNEYKKRVSLMVNNRTPSLSNGPRPTFGQAVINNLNDVNFQFEFPKFGQLPGPSPTASNQASTNGHTSNSQSPRNVRSSSEQNSPLAQSARHGSTGSKSTNGVETQAKEDLANFSGIFSPPLTNNNVASAARGRTDSHNSAAATTTSSPSASSNSHGGPSSSCGTSPEPYSQSPMGFKPVDTLTTIGEEKHPFANMNQDFGQFAHIDMNDMNFMTSTNNFQFDPQLFGGYREPQENILGNGFDDTFFNDAFDVDFTTPYFAPSPQKKDDLMSRIDAAKNEDSTELVQTTDGQLLTCNKIWEKLQSCPRVQNGDFDLDGLCSDLQKKAKCSGSGAVVDESTFKKVMQKYLGKTDKEMEEGCPNEKLKLEQQAAEQLSA</sequence>
<evidence type="ECO:0000313" key="7">
    <source>
        <dbReference type="EMBL" id="KAK2599244.1"/>
    </source>
</evidence>
<dbReference type="GO" id="GO:0005737">
    <property type="term" value="C:cytoplasm"/>
    <property type="evidence" value="ECO:0007669"/>
    <property type="project" value="UniProtKB-SubCell"/>
</dbReference>
<dbReference type="SUPFAM" id="SSF111430">
    <property type="entry name" value="YAP1 redox domain"/>
    <property type="match status" value="1"/>
</dbReference>
<dbReference type="PROSITE" id="PS00036">
    <property type="entry name" value="BZIP_BASIC"/>
    <property type="match status" value="1"/>
</dbReference>
<evidence type="ECO:0000256" key="1">
    <source>
        <dbReference type="ARBA" id="ARBA00004123"/>
    </source>
</evidence>
<name>A0AAD9S4H7_PHOAM</name>
<proteinExistence type="inferred from homology"/>
<organism evidence="7 8">
    <name type="scientific">Phomopsis amygdali</name>
    <name type="common">Fusicoccum amygdali</name>
    <dbReference type="NCBI Taxonomy" id="1214568"/>
    <lineage>
        <taxon>Eukaryota</taxon>
        <taxon>Fungi</taxon>
        <taxon>Dikarya</taxon>
        <taxon>Ascomycota</taxon>
        <taxon>Pezizomycotina</taxon>
        <taxon>Sordariomycetes</taxon>
        <taxon>Sordariomycetidae</taxon>
        <taxon>Diaporthales</taxon>
        <taxon>Diaporthaceae</taxon>
        <taxon>Diaporthe</taxon>
    </lineage>
</organism>
<evidence type="ECO:0000256" key="5">
    <source>
        <dbReference type="SAM" id="MobiDB-lite"/>
    </source>
</evidence>
<evidence type="ECO:0000313" key="8">
    <source>
        <dbReference type="Proteomes" id="UP001265746"/>
    </source>
</evidence>
<feature type="region of interest" description="Disordered" evidence="5">
    <location>
        <begin position="90"/>
        <end position="169"/>
    </location>
</feature>
<dbReference type="GO" id="GO:0001228">
    <property type="term" value="F:DNA-binding transcription activator activity, RNA polymerase II-specific"/>
    <property type="evidence" value="ECO:0007669"/>
    <property type="project" value="TreeGrafter"/>
</dbReference>
<dbReference type="Gene3D" id="1.20.5.170">
    <property type="match status" value="1"/>
</dbReference>
<dbReference type="PROSITE" id="PS50217">
    <property type="entry name" value="BZIP"/>
    <property type="match status" value="1"/>
</dbReference>
<feature type="compositionally biased region" description="Basic and acidic residues" evidence="5">
    <location>
        <begin position="124"/>
        <end position="136"/>
    </location>
</feature>
<dbReference type="InterPro" id="IPR046347">
    <property type="entry name" value="bZIP_sf"/>
</dbReference>
<feature type="compositionally biased region" description="Polar residues" evidence="5">
    <location>
        <begin position="260"/>
        <end position="308"/>
    </location>
</feature>
<dbReference type="InterPro" id="IPR004827">
    <property type="entry name" value="bZIP"/>
</dbReference>
<evidence type="ECO:0000256" key="2">
    <source>
        <dbReference type="ARBA" id="ARBA00004496"/>
    </source>
</evidence>
<dbReference type="Proteomes" id="UP001265746">
    <property type="component" value="Unassembled WGS sequence"/>
</dbReference>
<dbReference type="PANTHER" id="PTHR40621:SF6">
    <property type="entry name" value="AP-1-LIKE TRANSCRIPTION FACTOR YAP1-RELATED"/>
    <property type="match status" value="1"/>
</dbReference>
<evidence type="ECO:0000256" key="3">
    <source>
        <dbReference type="ARBA" id="ARBA00023242"/>
    </source>
</evidence>
<reference evidence="7" key="1">
    <citation type="submission" date="2023-06" db="EMBL/GenBank/DDBJ databases">
        <authorList>
            <person name="Noh H."/>
        </authorList>
    </citation>
    <scope>NUCLEOTIDE SEQUENCE</scope>
    <source>
        <strain evidence="7">DUCC20226</strain>
    </source>
</reference>
<dbReference type="InterPro" id="IPR023167">
    <property type="entry name" value="Yap1_redox_dom_sf"/>
</dbReference>
<feature type="region of interest" description="Disordered" evidence="5">
    <location>
        <begin position="251"/>
        <end position="308"/>
    </location>
</feature>
<evidence type="ECO:0000259" key="6">
    <source>
        <dbReference type="PROSITE" id="PS50217"/>
    </source>
</evidence>
<accession>A0AAD9S4H7</accession>
<dbReference type="Pfam" id="PF08601">
    <property type="entry name" value="PAP1"/>
    <property type="match status" value="2"/>
</dbReference>
<comment type="caution">
    <text evidence="7">The sequence shown here is derived from an EMBL/GenBank/DDBJ whole genome shotgun (WGS) entry which is preliminary data.</text>
</comment>
<dbReference type="EMBL" id="JAUJFL010000007">
    <property type="protein sequence ID" value="KAK2599244.1"/>
    <property type="molecule type" value="Genomic_DNA"/>
</dbReference>
<dbReference type="SMART" id="SM00338">
    <property type="entry name" value="BRLZ"/>
    <property type="match status" value="1"/>
</dbReference>
<feature type="compositionally biased region" description="Polar residues" evidence="5">
    <location>
        <begin position="368"/>
        <end position="379"/>
    </location>
</feature>
<dbReference type="FunFam" id="1.20.5.170:FF:000067">
    <property type="entry name" value="BZIP transcription factor"/>
    <property type="match status" value="1"/>
</dbReference>
<keyword evidence="8" id="KW-1185">Reference proteome</keyword>
<keyword evidence="3" id="KW-0539">Nucleus</keyword>
<dbReference type="InterPro" id="IPR013910">
    <property type="entry name" value="TF_PAP1"/>
</dbReference>
<comment type="similarity">
    <text evidence="4">Belongs to the bZIP family. YAP subfamily.</text>
</comment>
<feature type="region of interest" description="Disordered" evidence="5">
    <location>
        <begin position="320"/>
        <end position="385"/>
    </location>
</feature>